<comment type="caution">
    <text evidence="3">The sequence shown here is derived from an EMBL/GenBank/DDBJ whole genome shotgun (WGS) entry which is preliminary data.</text>
</comment>
<feature type="region of interest" description="Disordered" evidence="2">
    <location>
        <begin position="1"/>
        <end position="50"/>
    </location>
</feature>
<protein>
    <submittedName>
        <fullName evidence="3">Thiamine ABC transporter substrate binding subunit</fullName>
    </submittedName>
</protein>
<keyword evidence="4" id="KW-1185">Reference proteome</keyword>
<dbReference type="NCBIfam" id="TIGR01254">
    <property type="entry name" value="sfuA"/>
    <property type="match status" value="1"/>
</dbReference>
<proteinExistence type="predicted"/>
<evidence type="ECO:0000313" key="4">
    <source>
        <dbReference type="Proteomes" id="UP001597185"/>
    </source>
</evidence>
<name>A0ABD6C0R0_9EURY</name>
<evidence type="ECO:0000313" key="3">
    <source>
        <dbReference type="EMBL" id="MFD1570877.1"/>
    </source>
</evidence>
<dbReference type="Pfam" id="PF13416">
    <property type="entry name" value="SBP_bac_8"/>
    <property type="match status" value="1"/>
</dbReference>
<dbReference type="SUPFAM" id="SSF53850">
    <property type="entry name" value="Periplasmic binding protein-like II"/>
    <property type="match status" value="1"/>
</dbReference>
<feature type="compositionally biased region" description="Basic and acidic residues" evidence="2">
    <location>
        <begin position="17"/>
        <end position="36"/>
    </location>
</feature>
<evidence type="ECO:0000256" key="1">
    <source>
        <dbReference type="ARBA" id="ARBA00022729"/>
    </source>
</evidence>
<dbReference type="EMBL" id="JBHUDB010000006">
    <property type="protein sequence ID" value="MFD1570877.1"/>
    <property type="molecule type" value="Genomic_DNA"/>
</dbReference>
<dbReference type="RefSeq" id="WP_256418358.1">
    <property type="nucleotide sequence ID" value="NZ_JANHDL010000005.1"/>
</dbReference>
<dbReference type="Gene3D" id="3.40.190.10">
    <property type="entry name" value="Periplasmic binding protein-like II"/>
    <property type="match status" value="2"/>
</dbReference>
<dbReference type="InterPro" id="IPR006059">
    <property type="entry name" value="SBP"/>
</dbReference>
<sequence>MTDDATTDGRGSALRDSAGDADRDSADRDATGRDSAGDTTRPHTRRRVLALGGAAGAVALAGCSAERTGDGGDGDGSDGSDDGSGDGGDGEDGTDGEDADDEDETPTLTVATYTNFIDAPSVSPGEWLKETFESRFDATLEWATPDNEINHYIERADSGVDVDADVYVGLTTEDLVRIDDELDDGLFAEAGDIEGIETVRDGLSFDPFDRAVPFDTGYVSLVYDGTETEAPATFEGLLDPEHAGALIAQNPGSSATGRAFLLHTVDRFGDGPDGAVEGEDGDPDYDYLDYWADLQDNDVRVLGSWDDAYTAWSNGEAPMVVSYSTDQVFADMEGADLEEHQIRFLNDQAYATPEGMAVFAGTDTPELAREFVSFMLEPEVQGEIAQRNVAFPATEDAELPADYAELAQEPADPVTFTYDELRGSVDGWISEWERQFVDN</sequence>
<feature type="compositionally biased region" description="Acidic residues" evidence="2">
    <location>
        <begin position="72"/>
        <end position="104"/>
    </location>
</feature>
<dbReference type="Proteomes" id="UP001597185">
    <property type="component" value="Unassembled WGS sequence"/>
</dbReference>
<dbReference type="AlphaFoldDB" id="A0ABD6C0R0"/>
<evidence type="ECO:0000256" key="2">
    <source>
        <dbReference type="SAM" id="MobiDB-lite"/>
    </source>
</evidence>
<organism evidence="3 4">
    <name type="scientific">Halorubrum laminariae</name>
    <dbReference type="NCBI Taxonomy" id="1433523"/>
    <lineage>
        <taxon>Archaea</taxon>
        <taxon>Methanobacteriati</taxon>
        <taxon>Methanobacteriota</taxon>
        <taxon>Stenosarchaea group</taxon>
        <taxon>Halobacteria</taxon>
        <taxon>Halobacteriales</taxon>
        <taxon>Haloferacaceae</taxon>
        <taxon>Halorubrum</taxon>
    </lineage>
</organism>
<gene>
    <name evidence="3" type="ORF">ACFR9T_09795</name>
</gene>
<keyword evidence="1" id="KW-0732">Signal</keyword>
<reference evidence="3 4" key="1">
    <citation type="journal article" date="2019" name="Int. J. Syst. Evol. Microbiol.">
        <title>The Global Catalogue of Microorganisms (GCM) 10K type strain sequencing project: providing services to taxonomists for standard genome sequencing and annotation.</title>
        <authorList>
            <consortium name="The Broad Institute Genomics Platform"/>
            <consortium name="The Broad Institute Genome Sequencing Center for Infectious Disease"/>
            <person name="Wu L."/>
            <person name="Ma J."/>
        </authorList>
    </citation>
    <scope>NUCLEOTIDE SEQUENCE [LARGE SCALE GENOMIC DNA]</scope>
    <source>
        <strain evidence="3 4">CGMCC 1.12689</strain>
    </source>
</reference>
<dbReference type="InterPro" id="IPR005948">
    <property type="entry name" value="ThiB-like"/>
</dbReference>
<feature type="region of interest" description="Disordered" evidence="2">
    <location>
        <begin position="64"/>
        <end position="104"/>
    </location>
</feature>
<accession>A0ABD6C0R0</accession>
<dbReference type="PANTHER" id="PTHR30006:SF2">
    <property type="entry name" value="ABC TRANSPORTER SUBSTRATE-BINDING PROTEIN"/>
    <property type="match status" value="1"/>
</dbReference>
<dbReference type="PANTHER" id="PTHR30006">
    <property type="entry name" value="THIAMINE-BINDING PERIPLASMIC PROTEIN-RELATED"/>
    <property type="match status" value="1"/>
</dbReference>